<accession>A0A6J5TZL0</accession>
<gene>
    <name evidence="2" type="ORF">CURHAP_LOCUS12804</name>
    <name evidence="3" type="ORF">ORAREDHAP_LOCUS12519</name>
</gene>
<reference evidence="5" key="1">
    <citation type="journal article" date="2020" name="Genome Biol.">
        <title>Gamete binning: chromosome-level and haplotype-resolved genome assembly enabled by high-throughput single-cell sequencing of gamete genomes.</title>
        <authorList>
            <person name="Campoy J.A."/>
            <person name="Sun H."/>
            <person name="Goel M."/>
            <person name="Jiao W.-B."/>
            <person name="Folz-Donahue K."/>
            <person name="Wang N."/>
            <person name="Rubio M."/>
            <person name="Liu C."/>
            <person name="Kukat C."/>
            <person name="Ruiz D."/>
            <person name="Huettel B."/>
            <person name="Schneeberger K."/>
        </authorList>
    </citation>
    <scope>NUCLEOTIDE SEQUENCE [LARGE SCALE GENOMIC DNA]</scope>
    <source>
        <strain evidence="5">cv. Rojo Pasion</strain>
    </source>
</reference>
<dbReference type="Proteomes" id="UP000507222">
    <property type="component" value="Unassembled WGS sequence"/>
</dbReference>
<evidence type="ECO:0000313" key="2">
    <source>
        <dbReference type="EMBL" id="CAB4268684.1"/>
    </source>
</evidence>
<dbReference type="PANTHER" id="PTHR35046">
    <property type="entry name" value="ZINC KNUCKLE (CCHC-TYPE) FAMILY PROTEIN"/>
    <property type="match status" value="1"/>
</dbReference>
<dbReference type="EMBL" id="CAEKDK010000002">
    <property type="protein sequence ID" value="CAB4268684.1"/>
    <property type="molecule type" value="Genomic_DNA"/>
</dbReference>
<dbReference type="GO" id="GO:0003676">
    <property type="term" value="F:nucleic acid binding"/>
    <property type="evidence" value="ECO:0007669"/>
    <property type="project" value="InterPro"/>
</dbReference>
<name>A0A6J5TZL0_PRUAR</name>
<organism evidence="2 4">
    <name type="scientific">Prunus armeniaca</name>
    <name type="common">Apricot</name>
    <name type="synonym">Armeniaca vulgaris</name>
    <dbReference type="NCBI Taxonomy" id="36596"/>
    <lineage>
        <taxon>Eukaryota</taxon>
        <taxon>Viridiplantae</taxon>
        <taxon>Streptophyta</taxon>
        <taxon>Embryophyta</taxon>
        <taxon>Tracheophyta</taxon>
        <taxon>Spermatophyta</taxon>
        <taxon>Magnoliopsida</taxon>
        <taxon>eudicotyledons</taxon>
        <taxon>Gunneridae</taxon>
        <taxon>Pentapetalae</taxon>
        <taxon>rosids</taxon>
        <taxon>fabids</taxon>
        <taxon>Rosales</taxon>
        <taxon>Rosaceae</taxon>
        <taxon>Amygdaloideae</taxon>
        <taxon>Amygdaleae</taxon>
        <taxon>Prunus</taxon>
    </lineage>
</organism>
<evidence type="ECO:0000313" key="5">
    <source>
        <dbReference type="Proteomes" id="UP000507245"/>
    </source>
</evidence>
<dbReference type="Gene3D" id="3.30.420.10">
    <property type="entry name" value="Ribonuclease H-like superfamily/Ribonuclease H"/>
    <property type="match status" value="1"/>
</dbReference>
<evidence type="ECO:0000313" key="3">
    <source>
        <dbReference type="EMBL" id="CAB4299091.1"/>
    </source>
</evidence>
<dbReference type="InterPro" id="IPR036397">
    <property type="entry name" value="RNaseH_sf"/>
</dbReference>
<reference evidence="2 4" key="2">
    <citation type="submission" date="2020-05" db="EMBL/GenBank/DDBJ databases">
        <authorList>
            <person name="Campoy J."/>
            <person name="Schneeberger K."/>
            <person name="Spophaly S."/>
        </authorList>
    </citation>
    <scope>NUCLEOTIDE SEQUENCE [LARGE SCALE GENOMIC DNA]</scope>
    <source>
        <strain evidence="2">PruArmRojPasFocal</strain>
    </source>
</reference>
<dbReference type="PANTHER" id="PTHR35046:SF26">
    <property type="entry name" value="RNA-DIRECTED DNA POLYMERASE"/>
    <property type="match status" value="1"/>
</dbReference>
<keyword evidence="5" id="KW-1185">Reference proteome</keyword>
<dbReference type="GO" id="GO:0015074">
    <property type="term" value="P:DNA integration"/>
    <property type="evidence" value="ECO:0007669"/>
    <property type="project" value="InterPro"/>
</dbReference>
<protein>
    <recommendedName>
        <fullName evidence="1">Integrase catalytic domain-containing protein</fullName>
    </recommendedName>
</protein>
<proteinExistence type="predicted"/>
<dbReference type="Proteomes" id="UP000507245">
    <property type="component" value="Unassembled WGS sequence"/>
</dbReference>
<dbReference type="AlphaFoldDB" id="A0A6J5TZL0"/>
<sequence>MGLPCTQEGVDYVFVVVDKCSKVGHFIACKKAADSSNIAKLFFREVVRLHDVPKSITSDRDTKLLSHFWITLWKMFGMGVNRGSTAHPQTYGQTEVTNRTLGNMVRSICEDRLKQWDVALPQVGFAYNNVVHSSTGKSPFAFVYTSVPRHVVDLVRLPRAKKTSVAVENMAEQV</sequence>
<dbReference type="SUPFAM" id="SSF53098">
    <property type="entry name" value="Ribonuclease H-like"/>
    <property type="match status" value="1"/>
</dbReference>
<dbReference type="InterPro" id="IPR012337">
    <property type="entry name" value="RNaseH-like_sf"/>
</dbReference>
<dbReference type="PROSITE" id="PS50994">
    <property type="entry name" value="INTEGRASE"/>
    <property type="match status" value="1"/>
</dbReference>
<dbReference type="OrthoDB" id="1935586at2759"/>
<evidence type="ECO:0000313" key="4">
    <source>
        <dbReference type="Proteomes" id="UP000507222"/>
    </source>
</evidence>
<feature type="domain" description="Integrase catalytic" evidence="1">
    <location>
        <begin position="1"/>
        <end position="147"/>
    </location>
</feature>
<evidence type="ECO:0000259" key="1">
    <source>
        <dbReference type="PROSITE" id="PS50994"/>
    </source>
</evidence>
<dbReference type="InterPro" id="IPR001584">
    <property type="entry name" value="Integrase_cat-core"/>
</dbReference>
<dbReference type="EMBL" id="CAEKKB010000002">
    <property type="protein sequence ID" value="CAB4299091.1"/>
    <property type="molecule type" value="Genomic_DNA"/>
</dbReference>